<dbReference type="PANTHER" id="PTHR36016:SF1">
    <property type="entry name" value="CLAVATA3_ESR (CLE)-RELATED PROTEIN 5-RELATED"/>
    <property type="match status" value="1"/>
</dbReference>
<evidence type="ECO:0000256" key="7">
    <source>
        <dbReference type="ARBA" id="ARBA00023278"/>
    </source>
</evidence>
<feature type="signal peptide" evidence="8">
    <location>
        <begin position="1"/>
        <end position="28"/>
    </location>
</feature>
<evidence type="ECO:0008006" key="11">
    <source>
        <dbReference type="Google" id="ProtNLM"/>
    </source>
</evidence>
<keyword evidence="7" id="KW-0379">Hydroxylation</keyword>
<protein>
    <recommendedName>
        <fullName evidence="11">CLAVATA3/ESR (CLE)-related protein 5</fullName>
    </recommendedName>
</protein>
<name>A0A830B9H0_9LAMI</name>
<dbReference type="PANTHER" id="PTHR36016">
    <property type="entry name" value="CLAVATA3/ESR (CLE)-RELATED PROTEIN 7"/>
    <property type="match status" value="1"/>
</dbReference>
<keyword evidence="10" id="KW-1185">Reference proteome</keyword>
<evidence type="ECO:0000313" key="9">
    <source>
        <dbReference type="EMBL" id="GFP78641.1"/>
    </source>
</evidence>
<dbReference type="GO" id="GO:0005576">
    <property type="term" value="C:extracellular region"/>
    <property type="evidence" value="ECO:0007669"/>
    <property type="project" value="UniProtKB-SubCell"/>
</dbReference>
<keyword evidence="5" id="KW-0221">Differentiation</keyword>
<comment type="similarity">
    <text evidence="2">Belongs to the CLV3/ESR signal peptide family.</text>
</comment>
<evidence type="ECO:0000256" key="1">
    <source>
        <dbReference type="ARBA" id="ARBA00004239"/>
    </source>
</evidence>
<accession>A0A830B9H0</accession>
<evidence type="ECO:0000256" key="5">
    <source>
        <dbReference type="ARBA" id="ARBA00022782"/>
    </source>
</evidence>
<dbReference type="EMBL" id="BMAC01000001">
    <property type="protein sequence ID" value="GFP78641.1"/>
    <property type="molecule type" value="Genomic_DNA"/>
</dbReference>
<evidence type="ECO:0000313" key="10">
    <source>
        <dbReference type="Proteomes" id="UP000653305"/>
    </source>
</evidence>
<dbReference type="Proteomes" id="UP000653305">
    <property type="component" value="Unassembled WGS sequence"/>
</dbReference>
<comment type="subcellular location">
    <subcellularLocation>
        <location evidence="1">Secreted</location>
        <location evidence="1">Extracellular space</location>
    </subcellularLocation>
</comment>
<dbReference type="GO" id="GO:0030154">
    <property type="term" value="P:cell differentiation"/>
    <property type="evidence" value="ECO:0007669"/>
    <property type="project" value="UniProtKB-KW"/>
</dbReference>
<reference evidence="9" key="1">
    <citation type="submission" date="2020-07" db="EMBL/GenBank/DDBJ databases">
        <title>Ethylene signaling mediates host invasion by parasitic plants.</title>
        <authorList>
            <person name="Yoshida S."/>
        </authorList>
    </citation>
    <scope>NUCLEOTIDE SEQUENCE</scope>
    <source>
        <strain evidence="9">Okayama</strain>
    </source>
</reference>
<keyword evidence="4 8" id="KW-0732">Signal</keyword>
<organism evidence="9 10">
    <name type="scientific">Phtheirospermum japonicum</name>
    <dbReference type="NCBI Taxonomy" id="374723"/>
    <lineage>
        <taxon>Eukaryota</taxon>
        <taxon>Viridiplantae</taxon>
        <taxon>Streptophyta</taxon>
        <taxon>Embryophyta</taxon>
        <taxon>Tracheophyta</taxon>
        <taxon>Spermatophyta</taxon>
        <taxon>Magnoliopsida</taxon>
        <taxon>eudicotyledons</taxon>
        <taxon>Gunneridae</taxon>
        <taxon>Pentapetalae</taxon>
        <taxon>asterids</taxon>
        <taxon>lamiids</taxon>
        <taxon>Lamiales</taxon>
        <taxon>Orobanchaceae</taxon>
        <taxon>Orobanchaceae incertae sedis</taxon>
        <taxon>Phtheirospermum</taxon>
    </lineage>
</organism>
<evidence type="ECO:0000256" key="8">
    <source>
        <dbReference type="SAM" id="SignalP"/>
    </source>
</evidence>
<sequence>MKISGVISTRVILLCIIILSLFIGSSSGTRSRQVPPDGNGARLMLRKLGFDENKLGYYRRRAILLDAGTTRLAPEGPNPEHH</sequence>
<dbReference type="OrthoDB" id="1406315at2759"/>
<comment type="caution">
    <text evidence="9">The sequence shown here is derived from an EMBL/GenBank/DDBJ whole genome shotgun (WGS) entry which is preliminary data.</text>
</comment>
<keyword evidence="3" id="KW-0964">Secreted</keyword>
<keyword evidence="6" id="KW-0325">Glycoprotein</keyword>
<evidence type="ECO:0000256" key="3">
    <source>
        <dbReference type="ARBA" id="ARBA00022525"/>
    </source>
</evidence>
<dbReference type="AlphaFoldDB" id="A0A830B9H0"/>
<feature type="chain" id="PRO_5032431443" description="CLAVATA3/ESR (CLE)-related protein 5" evidence="8">
    <location>
        <begin position="29"/>
        <end position="82"/>
    </location>
</feature>
<proteinExistence type="inferred from homology"/>
<gene>
    <name evidence="9" type="ORF">PHJA_000007700</name>
</gene>
<evidence type="ECO:0000256" key="6">
    <source>
        <dbReference type="ARBA" id="ARBA00023180"/>
    </source>
</evidence>
<evidence type="ECO:0000256" key="2">
    <source>
        <dbReference type="ARBA" id="ARBA00005416"/>
    </source>
</evidence>
<dbReference type="InterPro" id="IPR039617">
    <property type="entry name" value="CLAVATA3-CLE"/>
</dbReference>
<evidence type="ECO:0000256" key="4">
    <source>
        <dbReference type="ARBA" id="ARBA00022729"/>
    </source>
</evidence>